<keyword evidence="1" id="KW-0812">Transmembrane</keyword>
<keyword evidence="1" id="KW-1133">Transmembrane helix</keyword>
<dbReference type="Pfam" id="PF13548">
    <property type="entry name" value="DUF4126"/>
    <property type="match status" value="1"/>
</dbReference>
<dbReference type="InterPro" id="IPR025196">
    <property type="entry name" value="DUF4126"/>
</dbReference>
<dbReference type="Proteomes" id="UP000004221">
    <property type="component" value="Unassembled WGS sequence"/>
</dbReference>
<protein>
    <recommendedName>
        <fullName evidence="2">DUF4126 domain-containing protein</fullName>
    </recommendedName>
</protein>
<organism evidence="3 4">
    <name type="scientific">Nitrolancea hollandica Lb</name>
    <dbReference type="NCBI Taxonomy" id="1129897"/>
    <lineage>
        <taxon>Bacteria</taxon>
        <taxon>Pseudomonadati</taxon>
        <taxon>Thermomicrobiota</taxon>
        <taxon>Thermomicrobia</taxon>
        <taxon>Sphaerobacterales</taxon>
        <taxon>Sphaerobacterineae</taxon>
        <taxon>Sphaerobacteraceae</taxon>
        <taxon>Nitrolancea</taxon>
    </lineage>
</organism>
<feature type="transmembrane region" description="Helical" evidence="1">
    <location>
        <begin position="111"/>
        <end position="132"/>
    </location>
</feature>
<feature type="transmembrane region" description="Helical" evidence="1">
    <location>
        <begin position="144"/>
        <end position="162"/>
    </location>
</feature>
<sequence length="169" mass="17281">MAAVPSQRTSYWNAAMLGAVAGLRTMLPWALLATAANRPGAPFLQRSPSPARFLRSPVALIGFSLAAVGELVADQLPSTPSRLAPGALAGRLISGALASAVVCLNARRSPLTGMVIGTAAAGAGAVAGYSIRMTLGRVTGVPDHVWGAVEDIFALGLGALVLRTRLRNQ</sequence>
<evidence type="ECO:0000256" key="1">
    <source>
        <dbReference type="SAM" id="Phobius"/>
    </source>
</evidence>
<dbReference type="RefSeq" id="WP_008478467.1">
    <property type="nucleotide sequence ID" value="NZ_CAGS01000261.1"/>
</dbReference>
<dbReference type="AlphaFoldDB" id="I4EI46"/>
<gene>
    <name evidence="3" type="ORF">NITHO_3330012</name>
</gene>
<accession>I4EI46</accession>
<keyword evidence="4" id="KW-1185">Reference proteome</keyword>
<feature type="transmembrane region" description="Helical" evidence="1">
    <location>
        <begin position="12"/>
        <end position="32"/>
    </location>
</feature>
<feature type="domain" description="DUF4126" evidence="2">
    <location>
        <begin position="16"/>
        <end position="161"/>
    </location>
</feature>
<evidence type="ECO:0000313" key="4">
    <source>
        <dbReference type="Proteomes" id="UP000004221"/>
    </source>
</evidence>
<proteinExistence type="predicted"/>
<dbReference type="EMBL" id="CAGS01000261">
    <property type="protein sequence ID" value="CCF84358.1"/>
    <property type="molecule type" value="Genomic_DNA"/>
</dbReference>
<feature type="transmembrane region" description="Helical" evidence="1">
    <location>
        <begin position="53"/>
        <end position="72"/>
    </location>
</feature>
<evidence type="ECO:0000313" key="3">
    <source>
        <dbReference type="EMBL" id="CCF84358.1"/>
    </source>
</evidence>
<dbReference type="OrthoDB" id="163854at2"/>
<reference evidence="3 4" key="1">
    <citation type="journal article" date="2012" name="ISME J.">
        <title>Nitrification expanded: discovery, physiology and genomics of a nitrite-oxidizing bacterium from the phylum Chloroflexi.</title>
        <authorList>
            <person name="Sorokin D.Y."/>
            <person name="Lucker S."/>
            <person name="Vejmelkova D."/>
            <person name="Kostrikina N.A."/>
            <person name="Kleerebezem R."/>
            <person name="Rijpstra W.I."/>
            <person name="Damste J.S."/>
            <person name="Le Paslier D."/>
            <person name="Muyzer G."/>
            <person name="Wagner M."/>
            <person name="van Loosdrecht M.C."/>
            <person name="Daims H."/>
        </authorList>
    </citation>
    <scope>NUCLEOTIDE SEQUENCE [LARGE SCALE GENOMIC DNA]</scope>
    <source>
        <strain evidence="4">none</strain>
    </source>
</reference>
<comment type="caution">
    <text evidence="3">The sequence shown here is derived from an EMBL/GenBank/DDBJ whole genome shotgun (WGS) entry which is preliminary data.</text>
</comment>
<keyword evidence="1" id="KW-0472">Membrane</keyword>
<evidence type="ECO:0000259" key="2">
    <source>
        <dbReference type="Pfam" id="PF13548"/>
    </source>
</evidence>
<feature type="transmembrane region" description="Helical" evidence="1">
    <location>
        <begin position="84"/>
        <end position="104"/>
    </location>
</feature>
<name>I4EI46_9BACT</name>